<dbReference type="RefSeq" id="WP_146860456.1">
    <property type="nucleotide sequence ID" value="NZ_BARK01000019.1"/>
</dbReference>
<dbReference type="AlphaFoldDB" id="A0A511B8Y7"/>
<keyword evidence="2 3" id="KW-0802">TPR repeat</keyword>
<organism evidence="5 6">
    <name type="scientific">Gluconobacter kanchanaburiensis NBRC 103587</name>
    <dbReference type="NCBI Taxonomy" id="1307948"/>
    <lineage>
        <taxon>Bacteria</taxon>
        <taxon>Pseudomonadati</taxon>
        <taxon>Pseudomonadota</taxon>
        <taxon>Alphaproteobacteria</taxon>
        <taxon>Acetobacterales</taxon>
        <taxon>Acetobacteraceae</taxon>
        <taxon>Gluconobacter</taxon>
    </lineage>
</organism>
<dbReference type="PANTHER" id="PTHR44943">
    <property type="entry name" value="CELLULOSE SYNTHASE OPERON PROTEIN C"/>
    <property type="match status" value="1"/>
</dbReference>
<keyword evidence="6" id="KW-1185">Reference proteome</keyword>
<evidence type="ECO:0000256" key="4">
    <source>
        <dbReference type="SAM" id="MobiDB-lite"/>
    </source>
</evidence>
<evidence type="ECO:0000256" key="3">
    <source>
        <dbReference type="PROSITE-ProRule" id="PRU00339"/>
    </source>
</evidence>
<name>A0A511B8Y7_9PROT</name>
<dbReference type="OrthoDB" id="9778733at2"/>
<evidence type="ECO:0000313" key="6">
    <source>
        <dbReference type="Proteomes" id="UP000321079"/>
    </source>
</evidence>
<reference evidence="5 6" key="1">
    <citation type="submission" date="2019-07" db="EMBL/GenBank/DDBJ databases">
        <title>Whole genome shotgun sequence of Gluconobacter kanchanaburiensis NBRC 103587.</title>
        <authorList>
            <person name="Hosoyama A."/>
            <person name="Uohara A."/>
            <person name="Ohji S."/>
            <person name="Ichikawa N."/>
        </authorList>
    </citation>
    <scope>NUCLEOTIDE SEQUENCE [LARGE SCALE GENOMIC DNA]</scope>
    <source>
        <strain evidence="5 6">NBRC 103587</strain>
    </source>
</reference>
<dbReference type="Gene3D" id="3.40.50.2000">
    <property type="entry name" value="Glycogen Phosphorylase B"/>
    <property type="match status" value="1"/>
</dbReference>
<dbReference type="GO" id="GO:0042802">
    <property type="term" value="F:identical protein binding"/>
    <property type="evidence" value="ECO:0007669"/>
    <property type="project" value="InterPro"/>
</dbReference>
<dbReference type="SUPFAM" id="SSF48452">
    <property type="entry name" value="TPR-like"/>
    <property type="match status" value="1"/>
</dbReference>
<feature type="repeat" description="TPR" evidence="3">
    <location>
        <begin position="192"/>
        <end position="225"/>
    </location>
</feature>
<feature type="region of interest" description="Disordered" evidence="4">
    <location>
        <begin position="1"/>
        <end position="28"/>
    </location>
</feature>
<sequence>MSASLDRPISDHPATNSTSVQPTPDERLKKAQEALVRQDALQALLFAGSSPEQGQDLPALHYVRARALFHLNRYDDCVQELEKASANAGPHAVSLMLDEAVRLRRRGDLLPLLKLCRKRMPDDPRLMDVEATVLIQLGHFSDAEPLIRRSLLIRPGSRPTLNLLALLLTETGRFNEALQVMEGLCESDPEDWEPLCNMACILSNVGRMDEAANLYRRAVPMAPNDPRLRLNHSITMLKSGRMAQGWVEHEWRFGLPGHTSIPLDRLLPNITPSLDLRGKRILVTQEEGLGDTLMYLRYIPALARTGAIIHIWGTETLAALCGRVEGVSAVQFGGEAPNYDYHCPFISLPRAFSGTADAMGAPVPYLSADPAKAGMWRQRLAEDRSLKVGLVWAGAARPEDTAALMVDRQRSMPLSVLAPLADIEGVSFYSLQKDRPAEQIPDFPGKLTDFMPECGTMDDTAALMVNLDLIVSVDTSAVHLAGGLGRPVIMMDRLNNCWRWLHGRDDTPWYPQMKIIRQTRFGDWSDVVTRVKRQLEDAVSARTTQ</sequence>
<gene>
    <name evidence="5" type="ORF">GKA01_13400</name>
</gene>
<dbReference type="InterPro" id="IPR019734">
    <property type="entry name" value="TPR_rpt"/>
</dbReference>
<dbReference type="Gene3D" id="1.25.40.10">
    <property type="entry name" value="Tetratricopeptide repeat domain"/>
    <property type="match status" value="1"/>
</dbReference>
<dbReference type="PROSITE" id="PS50005">
    <property type="entry name" value="TPR"/>
    <property type="match status" value="1"/>
</dbReference>
<keyword evidence="1" id="KW-0677">Repeat</keyword>
<accession>A0A511B8Y7</accession>
<dbReference type="SMART" id="SM00028">
    <property type="entry name" value="TPR"/>
    <property type="match status" value="3"/>
</dbReference>
<dbReference type="Pfam" id="PF13181">
    <property type="entry name" value="TPR_8"/>
    <property type="match status" value="1"/>
</dbReference>
<protein>
    <submittedName>
        <fullName evidence="5">Uncharacterized protein</fullName>
    </submittedName>
</protein>
<evidence type="ECO:0000256" key="2">
    <source>
        <dbReference type="ARBA" id="ARBA00022803"/>
    </source>
</evidence>
<proteinExistence type="predicted"/>
<feature type="compositionally biased region" description="Polar residues" evidence="4">
    <location>
        <begin position="13"/>
        <end position="22"/>
    </location>
</feature>
<dbReference type="Proteomes" id="UP000321079">
    <property type="component" value="Unassembled WGS sequence"/>
</dbReference>
<dbReference type="Pfam" id="PF07721">
    <property type="entry name" value="TPR_4"/>
    <property type="match status" value="1"/>
</dbReference>
<dbReference type="InterPro" id="IPR011717">
    <property type="entry name" value="TPR-4"/>
</dbReference>
<dbReference type="SUPFAM" id="SSF53756">
    <property type="entry name" value="UDP-Glycosyltransferase/glycogen phosphorylase"/>
    <property type="match status" value="1"/>
</dbReference>
<dbReference type="PANTHER" id="PTHR44943:SF8">
    <property type="entry name" value="TPR REPEAT-CONTAINING PROTEIN MJ0263"/>
    <property type="match status" value="1"/>
</dbReference>
<dbReference type="EMBL" id="BJVA01000006">
    <property type="protein sequence ID" value="GEK96143.1"/>
    <property type="molecule type" value="Genomic_DNA"/>
</dbReference>
<evidence type="ECO:0000256" key="1">
    <source>
        <dbReference type="ARBA" id="ARBA00022737"/>
    </source>
</evidence>
<dbReference type="InterPro" id="IPR051685">
    <property type="entry name" value="Ycf3/AcsC/BcsC/TPR_MFPF"/>
</dbReference>
<evidence type="ECO:0000313" key="5">
    <source>
        <dbReference type="EMBL" id="GEK96143.1"/>
    </source>
</evidence>
<dbReference type="InterPro" id="IPR011990">
    <property type="entry name" value="TPR-like_helical_dom_sf"/>
</dbReference>
<dbReference type="Pfam" id="PF13176">
    <property type="entry name" value="TPR_7"/>
    <property type="match status" value="1"/>
</dbReference>
<comment type="caution">
    <text evidence="5">The sequence shown here is derived from an EMBL/GenBank/DDBJ whole genome shotgun (WGS) entry which is preliminary data.</text>
</comment>